<name>A0A3D8QTU9_9HELO</name>
<keyword evidence="7" id="KW-0539">Nucleus</keyword>
<feature type="compositionally biased region" description="Basic and acidic residues" evidence="8">
    <location>
        <begin position="75"/>
        <end position="95"/>
    </location>
</feature>
<dbReference type="Pfam" id="PF04696">
    <property type="entry name" value="Pinin_SDK_memA"/>
    <property type="match status" value="1"/>
</dbReference>
<evidence type="ECO:0000256" key="3">
    <source>
        <dbReference type="ARBA" id="ARBA00022664"/>
    </source>
</evidence>
<protein>
    <recommendedName>
        <fullName evidence="9">Pinin/SDK/MemA protein domain-containing protein</fullName>
    </recommendedName>
</protein>
<feature type="region of interest" description="Disordered" evidence="8">
    <location>
        <begin position="227"/>
        <end position="261"/>
    </location>
</feature>
<dbReference type="InterPro" id="IPR039853">
    <property type="entry name" value="Pinin"/>
</dbReference>
<keyword evidence="4" id="KW-0805">Transcription regulation</keyword>
<keyword evidence="11" id="KW-1185">Reference proteome</keyword>
<evidence type="ECO:0000256" key="7">
    <source>
        <dbReference type="ARBA" id="ARBA00023242"/>
    </source>
</evidence>
<dbReference type="GO" id="GO:0071013">
    <property type="term" value="C:catalytic step 2 spliceosome"/>
    <property type="evidence" value="ECO:0007669"/>
    <property type="project" value="TreeGrafter"/>
</dbReference>
<evidence type="ECO:0000256" key="6">
    <source>
        <dbReference type="ARBA" id="ARBA00023187"/>
    </source>
</evidence>
<keyword evidence="5" id="KW-0804">Transcription</keyword>
<organism evidence="10 11">
    <name type="scientific">Coleophoma crateriformis</name>
    <dbReference type="NCBI Taxonomy" id="565419"/>
    <lineage>
        <taxon>Eukaryota</taxon>
        <taxon>Fungi</taxon>
        <taxon>Dikarya</taxon>
        <taxon>Ascomycota</taxon>
        <taxon>Pezizomycotina</taxon>
        <taxon>Leotiomycetes</taxon>
        <taxon>Helotiales</taxon>
        <taxon>Dermateaceae</taxon>
        <taxon>Coleophoma</taxon>
    </lineage>
</organism>
<proteinExistence type="inferred from homology"/>
<dbReference type="GO" id="GO:0006397">
    <property type="term" value="P:mRNA processing"/>
    <property type="evidence" value="ECO:0007669"/>
    <property type="project" value="UniProtKB-KW"/>
</dbReference>
<sequence>MAESKGYIPSPAYRTALSTDFLARPIASAVILPTEAPVSPRAKRRQSSSSETATKRARLSISDGAGSPTTLTAPRETKQEPSAERRTSSVVEERKRGKRLFGGLLSTLSQSTSNGQQKRRQEIEKRQQEKARQQKVEDEGRKAEKLAKLKTIRKSEQIKFEEQSMRIRHTNMLAMAHFLCTKAEPKLYYKPWEMLPGDEERIKSQIDEAEATIAREVDDFRNRHPKMEEASATDEQMRDSASQEAVGEPHTESASVSQEVVIPATTTTDAQVSASAEEARNEAFELHNGEVVVEAEEDTVIY</sequence>
<dbReference type="GO" id="GO:0008380">
    <property type="term" value="P:RNA splicing"/>
    <property type="evidence" value="ECO:0007669"/>
    <property type="project" value="UniProtKB-KW"/>
</dbReference>
<dbReference type="AlphaFoldDB" id="A0A3D8QTU9"/>
<feature type="compositionally biased region" description="Basic and acidic residues" evidence="8">
    <location>
        <begin position="119"/>
        <end position="142"/>
    </location>
</feature>
<evidence type="ECO:0000256" key="8">
    <source>
        <dbReference type="SAM" id="MobiDB-lite"/>
    </source>
</evidence>
<evidence type="ECO:0000259" key="9">
    <source>
        <dbReference type="Pfam" id="PF04696"/>
    </source>
</evidence>
<dbReference type="EMBL" id="PDLN01000015">
    <property type="protein sequence ID" value="RDW65205.1"/>
    <property type="molecule type" value="Genomic_DNA"/>
</dbReference>
<dbReference type="Proteomes" id="UP000256328">
    <property type="component" value="Unassembled WGS sequence"/>
</dbReference>
<keyword evidence="3" id="KW-0507">mRNA processing</keyword>
<feature type="region of interest" description="Disordered" evidence="8">
    <location>
        <begin position="31"/>
        <end position="142"/>
    </location>
</feature>
<dbReference type="PANTHER" id="PTHR12707:SF0">
    <property type="entry name" value="PININ"/>
    <property type="match status" value="1"/>
</dbReference>
<dbReference type="InterPro" id="IPR006786">
    <property type="entry name" value="Pinin_SDK_MemA"/>
</dbReference>
<accession>A0A3D8QTU9</accession>
<comment type="subcellular location">
    <subcellularLocation>
        <location evidence="1">Nucleus</location>
    </subcellularLocation>
</comment>
<evidence type="ECO:0000256" key="2">
    <source>
        <dbReference type="ARBA" id="ARBA00010386"/>
    </source>
</evidence>
<evidence type="ECO:0000313" key="10">
    <source>
        <dbReference type="EMBL" id="RDW65205.1"/>
    </source>
</evidence>
<evidence type="ECO:0000256" key="4">
    <source>
        <dbReference type="ARBA" id="ARBA00023015"/>
    </source>
</evidence>
<comment type="similarity">
    <text evidence="2">Belongs to the pinin family.</text>
</comment>
<dbReference type="OrthoDB" id="330772at2759"/>
<gene>
    <name evidence="10" type="ORF">BP5796_09897</name>
</gene>
<comment type="caution">
    <text evidence="10">The sequence shown here is derived from an EMBL/GenBank/DDBJ whole genome shotgun (WGS) entry which is preliminary data.</text>
</comment>
<reference evidence="10 11" key="1">
    <citation type="journal article" date="2018" name="IMA Fungus">
        <title>IMA Genome-F 9: Draft genome sequence of Annulohypoxylon stygium, Aspergillus mulundensis, Berkeleyomyces basicola (syn. Thielaviopsis basicola), Ceratocystis smalleyi, two Cercospora beticola strains, Coleophoma cylindrospora, Fusarium fracticaudum, Phialophora cf. hyalina, and Morchella septimelata.</title>
        <authorList>
            <person name="Wingfield B.D."/>
            <person name="Bills G.F."/>
            <person name="Dong Y."/>
            <person name="Huang W."/>
            <person name="Nel W.J."/>
            <person name="Swalarsk-Parry B.S."/>
            <person name="Vaghefi N."/>
            <person name="Wilken P.M."/>
            <person name="An Z."/>
            <person name="de Beer Z.W."/>
            <person name="De Vos L."/>
            <person name="Chen L."/>
            <person name="Duong T.A."/>
            <person name="Gao Y."/>
            <person name="Hammerbacher A."/>
            <person name="Kikkert J.R."/>
            <person name="Li Y."/>
            <person name="Li H."/>
            <person name="Li K."/>
            <person name="Li Q."/>
            <person name="Liu X."/>
            <person name="Ma X."/>
            <person name="Naidoo K."/>
            <person name="Pethybridge S.J."/>
            <person name="Sun J."/>
            <person name="Steenkamp E.T."/>
            <person name="van der Nest M.A."/>
            <person name="van Wyk S."/>
            <person name="Wingfield M.J."/>
            <person name="Xiong C."/>
            <person name="Yue Q."/>
            <person name="Zhang X."/>
        </authorList>
    </citation>
    <scope>NUCLEOTIDE SEQUENCE [LARGE SCALE GENOMIC DNA]</scope>
    <source>
        <strain evidence="10 11">BP5796</strain>
    </source>
</reference>
<dbReference type="PANTHER" id="PTHR12707">
    <property type="entry name" value="PINN"/>
    <property type="match status" value="1"/>
</dbReference>
<evidence type="ECO:0000313" key="11">
    <source>
        <dbReference type="Proteomes" id="UP000256328"/>
    </source>
</evidence>
<feature type="compositionally biased region" description="Low complexity" evidence="8">
    <location>
        <begin position="102"/>
        <end position="116"/>
    </location>
</feature>
<evidence type="ECO:0000256" key="1">
    <source>
        <dbReference type="ARBA" id="ARBA00004123"/>
    </source>
</evidence>
<evidence type="ECO:0000256" key="5">
    <source>
        <dbReference type="ARBA" id="ARBA00023163"/>
    </source>
</evidence>
<feature type="domain" description="Pinin/SDK/MemA protein" evidence="9">
    <location>
        <begin position="92"/>
        <end position="206"/>
    </location>
</feature>
<feature type="compositionally biased region" description="Polar residues" evidence="8">
    <location>
        <begin position="252"/>
        <end position="261"/>
    </location>
</feature>
<keyword evidence="6" id="KW-0508">mRNA splicing</keyword>